<evidence type="ECO:0008006" key="3">
    <source>
        <dbReference type="Google" id="ProtNLM"/>
    </source>
</evidence>
<keyword evidence="2" id="KW-1185">Reference proteome</keyword>
<organism evidence="1 2">
    <name type="scientific">Spirosoma liriopis</name>
    <dbReference type="NCBI Taxonomy" id="2937440"/>
    <lineage>
        <taxon>Bacteria</taxon>
        <taxon>Pseudomonadati</taxon>
        <taxon>Bacteroidota</taxon>
        <taxon>Cytophagia</taxon>
        <taxon>Cytophagales</taxon>
        <taxon>Cytophagaceae</taxon>
        <taxon>Spirosoma</taxon>
    </lineage>
</organism>
<evidence type="ECO:0000313" key="2">
    <source>
        <dbReference type="Proteomes" id="UP001202180"/>
    </source>
</evidence>
<proteinExistence type="predicted"/>
<comment type="caution">
    <text evidence="1">The sequence shown here is derived from an EMBL/GenBank/DDBJ whole genome shotgun (WGS) entry which is preliminary data.</text>
</comment>
<evidence type="ECO:0000313" key="1">
    <source>
        <dbReference type="EMBL" id="MCK8492292.1"/>
    </source>
</evidence>
<accession>A0ABT0HK95</accession>
<sequence length="360" mass="41063">MNNVFFGLILVGLLSFAPPATPIRLSSQSLPFTPKEFYIATVTDQRPERGPVARLALVLNQPVQPVDLEDGVATHIRQFINQNMKQNRSLRPIAMRIRQCKITETASGSRVTGHFTFSAAFELLGKDDTGTETSTRLTEYQGSANYTRPLGQTAVVEPTIRQALVASLRNLNDYMNRESGKNERLAKDLKVTIIDDNRITDDDTVHYNPARKLTWADFRAEPRRGSHYAAEVFTSFAYEGKSSVKDGIINVNLTVKGYMLKNSSWGRPEAKNDYALNHEQRHFDVAKIIVERFKRKIQPDSLTLEDYNSIIQYKFIESFREMNHMQEQYDSETNHGINQAAQERWNQKLDAELRAFGVKK</sequence>
<name>A0ABT0HK95_9BACT</name>
<protein>
    <recommendedName>
        <fullName evidence="3">DUF922 domain-containing protein</fullName>
    </recommendedName>
</protein>
<dbReference type="EMBL" id="JALPRF010000002">
    <property type="protein sequence ID" value="MCK8492292.1"/>
    <property type="molecule type" value="Genomic_DNA"/>
</dbReference>
<reference evidence="1 2" key="1">
    <citation type="submission" date="2022-04" db="EMBL/GenBank/DDBJ databases">
        <title>Spirosoma sp. strain RP8 genome sequencing and assembly.</title>
        <authorList>
            <person name="Jung Y."/>
        </authorList>
    </citation>
    <scope>NUCLEOTIDE SEQUENCE [LARGE SCALE GENOMIC DNA]</scope>
    <source>
        <strain evidence="1 2">RP8</strain>
    </source>
</reference>
<gene>
    <name evidence="1" type="ORF">M0L20_10565</name>
</gene>
<dbReference type="Proteomes" id="UP001202180">
    <property type="component" value="Unassembled WGS sequence"/>
</dbReference>
<dbReference type="RefSeq" id="WP_232560870.1">
    <property type="nucleotide sequence ID" value="NZ_JALPRF010000002.1"/>
</dbReference>